<evidence type="ECO:0000313" key="1">
    <source>
        <dbReference type="EMBL" id="SDY68135.1"/>
    </source>
</evidence>
<keyword evidence="2" id="KW-1185">Reference proteome</keyword>
<gene>
    <name evidence="1" type="ORF">SAMN05444486_103179</name>
</gene>
<accession>A0A1H3LWG6</accession>
<dbReference type="RefSeq" id="WP_177170688.1">
    <property type="nucleotide sequence ID" value="NZ_CALJFH010000013.1"/>
</dbReference>
<dbReference type="EMBL" id="FNPR01000003">
    <property type="protein sequence ID" value="SDY68135.1"/>
    <property type="molecule type" value="Genomic_DNA"/>
</dbReference>
<sequence length="46" mass="4690">MSRYLALALFLAVSGCGTLSGLGHGAGQVFQGIGSDLSSLGDMFQR</sequence>
<dbReference type="GeneID" id="78126044"/>
<evidence type="ECO:0008006" key="3">
    <source>
        <dbReference type="Google" id="ProtNLM"/>
    </source>
</evidence>
<name>A0A1H3LWG6_9RHOB</name>
<protein>
    <recommendedName>
        <fullName evidence="3">Entericidin EcnA/B family protein</fullName>
    </recommendedName>
</protein>
<reference evidence="1 2" key="1">
    <citation type="submission" date="2016-10" db="EMBL/GenBank/DDBJ databases">
        <authorList>
            <person name="de Groot N.N."/>
        </authorList>
    </citation>
    <scope>NUCLEOTIDE SEQUENCE [LARGE SCALE GENOMIC DNA]</scope>
    <source>
        <strain evidence="1 2">DSM 24677</strain>
    </source>
</reference>
<proteinExistence type="predicted"/>
<dbReference type="AlphaFoldDB" id="A0A1H3LWG6"/>
<dbReference type="STRING" id="576131.SAMN05444486_103179"/>
<dbReference type="PROSITE" id="PS51257">
    <property type="entry name" value="PROKAR_LIPOPROTEIN"/>
    <property type="match status" value="1"/>
</dbReference>
<evidence type="ECO:0000313" key="2">
    <source>
        <dbReference type="Proteomes" id="UP000199026"/>
    </source>
</evidence>
<organism evidence="1 2">
    <name type="scientific">Lentibacter algarum</name>
    <dbReference type="NCBI Taxonomy" id="576131"/>
    <lineage>
        <taxon>Bacteria</taxon>
        <taxon>Pseudomonadati</taxon>
        <taxon>Pseudomonadota</taxon>
        <taxon>Alphaproteobacteria</taxon>
        <taxon>Rhodobacterales</taxon>
        <taxon>Roseobacteraceae</taxon>
        <taxon>Lentibacter</taxon>
    </lineage>
</organism>
<dbReference type="Proteomes" id="UP000199026">
    <property type="component" value="Unassembled WGS sequence"/>
</dbReference>